<evidence type="ECO:0000256" key="2">
    <source>
        <dbReference type="ARBA" id="ARBA00023315"/>
    </source>
</evidence>
<dbReference type="SUPFAM" id="SSF55729">
    <property type="entry name" value="Acyl-CoA N-acyltransferases (Nat)"/>
    <property type="match status" value="1"/>
</dbReference>
<evidence type="ECO:0000256" key="1">
    <source>
        <dbReference type="ARBA" id="ARBA00022679"/>
    </source>
</evidence>
<dbReference type="EMBL" id="QSND01000002">
    <property type="protein sequence ID" value="KAA6452033.1"/>
    <property type="molecule type" value="Genomic_DNA"/>
</dbReference>
<dbReference type="PROSITE" id="PS51186">
    <property type="entry name" value="GNAT"/>
    <property type="match status" value="1"/>
</dbReference>
<name>A0A5M8RXL0_9BACI</name>
<reference evidence="4 5" key="1">
    <citation type="submission" date="2018-08" db="EMBL/GenBank/DDBJ databases">
        <title>Bacillus phenotypic plasticity.</title>
        <authorList>
            <person name="Hurtado E."/>
        </authorList>
    </citation>
    <scope>NUCLEOTIDE SEQUENCE [LARGE SCALE GENOMIC DNA]</scope>
    <source>
        <strain evidence="4 5">427</strain>
    </source>
</reference>
<dbReference type="GO" id="GO:0016747">
    <property type="term" value="F:acyltransferase activity, transferring groups other than amino-acyl groups"/>
    <property type="evidence" value="ECO:0007669"/>
    <property type="project" value="InterPro"/>
</dbReference>
<comment type="caution">
    <text evidence="4">The sequence shown here is derived from an EMBL/GenBank/DDBJ whole genome shotgun (WGS) entry which is preliminary data.</text>
</comment>
<protein>
    <submittedName>
        <fullName evidence="4">GNAT family N-acetyltransferase</fullName>
    </submittedName>
</protein>
<dbReference type="Proteomes" id="UP000324326">
    <property type="component" value="Unassembled WGS sequence"/>
</dbReference>
<accession>A0A5M8RXL0</accession>
<evidence type="ECO:0000259" key="3">
    <source>
        <dbReference type="PROSITE" id="PS51186"/>
    </source>
</evidence>
<dbReference type="PANTHER" id="PTHR43800:SF1">
    <property type="entry name" value="PEPTIDYL-LYSINE N-ACETYLTRANSFERASE YJAB"/>
    <property type="match status" value="1"/>
</dbReference>
<evidence type="ECO:0000313" key="4">
    <source>
        <dbReference type="EMBL" id="KAA6452033.1"/>
    </source>
</evidence>
<proteinExistence type="predicted"/>
<dbReference type="PANTHER" id="PTHR43800">
    <property type="entry name" value="PEPTIDYL-LYSINE N-ACETYLTRANSFERASE YJAB"/>
    <property type="match status" value="1"/>
</dbReference>
<gene>
    <name evidence="4" type="ORF">DX927_15160</name>
</gene>
<organism evidence="4 5">
    <name type="scientific">Bacillus swezeyi</name>
    <dbReference type="NCBI Taxonomy" id="1925020"/>
    <lineage>
        <taxon>Bacteria</taxon>
        <taxon>Bacillati</taxon>
        <taxon>Bacillota</taxon>
        <taxon>Bacilli</taxon>
        <taxon>Bacillales</taxon>
        <taxon>Bacillaceae</taxon>
        <taxon>Bacillus</taxon>
    </lineage>
</organism>
<dbReference type="InterPro" id="IPR000182">
    <property type="entry name" value="GNAT_dom"/>
</dbReference>
<keyword evidence="2" id="KW-0012">Acyltransferase</keyword>
<keyword evidence="1 4" id="KW-0808">Transferase</keyword>
<feature type="domain" description="N-acetyltransferase" evidence="3">
    <location>
        <begin position="1"/>
        <end position="145"/>
    </location>
</feature>
<dbReference type="Gene3D" id="3.40.630.30">
    <property type="match status" value="1"/>
</dbReference>
<dbReference type="RefSeq" id="WP_148957858.1">
    <property type="nucleotide sequence ID" value="NZ_CM125431.1"/>
</dbReference>
<evidence type="ECO:0000313" key="5">
    <source>
        <dbReference type="Proteomes" id="UP000324326"/>
    </source>
</evidence>
<dbReference type="STRING" id="1925020.BTA30_07755"/>
<sequence>MEFKLFEESDLLKCAETFVDVFNNEPWNDEWTLEKAKQYLFHFYQTPGFKGILAAEGEAVIGFIFGIHRVWWSGDEFFIHEMCVMADCQKKGVGKALLQYLIEEMKESDIANISLLTDRGIPAEEFYKKNGFEEIERLVFLSRAI</sequence>
<dbReference type="InterPro" id="IPR016181">
    <property type="entry name" value="Acyl_CoA_acyltransferase"/>
</dbReference>
<dbReference type="CDD" id="cd04301">
    <property type="entry name" value="NAT_SF"/>
    <property type="match status" value="1"/>
</dbReference>
<dbReference type="AlphaFoldDB" id="A0A5M8RXL0"/>
<dbReference type="Pfam" id="PF00583">
    <property type="entry name" value="Acetyltransf_1"/>
    <property type="match status" value="1"/>
</dbReference>